<comment type="caution">
    <text evidence="1">The sequence shown here is derived from an EMBL/GenBank/DDBJ whole genome shotgun (WGS) entry which is preliminary data.</text>
</comment>
<reference evidence="1 2" key="1">
    <citation type="journal article" date="2022" name="DNA Res.">
        <title>Chromosomal-level genome assembly of the orchid tree Bauhinia variegata (Leguminosae; Cercidoideae) supports the allotetraploid origin hypothesis of Bauhinia.</title>
        <authorList>
            <person name="Zhong Y."/>
            <person name="Chen Y."/>
            <person name="Zheng D."/>
            <person name="Pang J."/>
            <person name="Liu Y."/>
            <person name="Luo S."/>
            <person name="Meng S."/>
            <person name="Qian L."/>
            <person name="Wei D."/>
            <person name="Dai S."/>
            <person name="Zhou R."/>
        </authorList>
    </citation>
    <scope>NUCLEOTIDE SEQUENCE [LARGE SCALE GENOMIC DNA]</scope>
    <source>
        <strain evidence="1">BV-YZ2020</strain>
    </source>
</reference>
<dbReference type="Proteomes" id="UP000828941">
    <property type="component" value="Chromosome 13"/>
</dbReference>
<evidence type="ECO:0000313" key="2">
    <source>
        <dbReference type="Proteomes" id="UP000828941"/>
    </source>
</evidence>
<name>A0ACB9KW82_BAUVA</name>
<accession>A0ACB9KW82</accession>
<protein>
    <submittedName>
        <fullName evidence="1">Uncharacterized protein</fullName>
    </submittedName>
</protein>
<evidence type="ECO:0000313" key="1">
    <source>
        <dbReference type="EMBL" id="KAI4301509.1"/>
    </source>
</evidence>
<dbReference type="EMBL" id="CM039438">
    <property type="protein sequence ID" value="KAI4301509.1"/>
    <property type="molecule type" value="Genomic_DNA"/>
</dbReference>
<proteinExistence type="predicted"/>
<organism evidence="1 2">
    <name type="scientific">Bauhinia variegata</name>
    <name type="common">Purple orchid tree</name>
    <name type="synonym">Phanera variegata</name>
    <dbReference type="NCBI Taxonomy" id="167791"/>
    <lineage>
        <taxon>Eukaryota</taxon>
        <taxon>Viridiplantae</taxon>
        <taxon>Streptophyta</taxon>
        <taxon>Embryophyta</taxon>
        <taxon>Tracheophyta</taxon>
        <taxon>Spermatophyta</taxon>
        <taxon>Magnoliopsida</taxon>
        <taxon>eudicotyledons</taxon>
        <taxon>Gunneridae</taxon>
        <taxon>Pentapetalae</taxon>
        <taxon>rosids</taxon>
        <taxon>fabids</taxon>
        <taxon>Fabales</taxon>
        <taxon>Fabaceae</taxon>
        <taxon>Cercidoideae</taxon>
        <taxon>Cercideae</taxon>
        <taxon>Bauhiniinae</taxon>
        <taxon>Bauhinia</taxon>
    </lineage>
</organism>
<sequence length="608" mass="68813">MQSDDNAVSLVDVYLYKQLVLSVNCSNLSAVPNMTNDPFSFTAFNFNGIYGDYDSIQKNVFFQGKHNLSEMDFHGEYGDSLSNYGKEDQLIKGQNQQQKDKEPKCDNLLEDLSFDPLLQPTQPIQQSPGHKIQGPTSSALGGHKPLSSYFASLELLSNYGSRCKKLKGQETNNVGMNNEITAGRQKLSIVELIRMAGERYVQFSANCYDDFYIPMHPYGFGSFGTGLLSEEESREVELAQFLLAAAEKVGCQQYERASRLLLHCHLNSSARANPVQRVIFSFVQALRERIDKETGRFAPKGSEKNEENELINNLSTSKAVICHQKIPFNQVMQLTGTQAIVENVASQTKIHLIDLCIRSGVQCSPLMKALAEREEKPVELLKITAIGYSRESKLEENRKRLASFAESLNLPFSYKVILVKDAAEINEDQFEIEEDEAVVVYSPYILRTMVAKPECLENLMRVLRNIKPSIMIVLEVEANHNSPSFVNRFIEALFSSAAFFDCLDDCLKDEPESRMAVEMILNQGIRNIVAMESKERTVRDVKIDVWRKFFARYRMVETEFSEASMYQASLVLKRFAHGNSCNIDKNGKCLILGWKGTPMHSLSAWRFL</sequence>
<gene>
    <name evidence="1" type="ORF">L6164_034782</name>
</gene>
<keyword evidence="2" id="KW-1185">Reference proteome</keyword>